<feature type="region of interest" description="Disordered" evidence="1">
    <location>
        <begin position="64"/>
        <end position="91"/>
    </location>
</feature>
<dbReference type="AlphaFoldDB" id="Q9U8U7"/>
<dbReference type="KEGG" id="hmg:105844853"/>
<accession>Q9U8U7</accession>
<feature type="compositionally biased region" description="Basic and acidic residues" evidence="1">
    <location>
        <begin position="81"/>
        <end position="91"/>
    </location>
</feature>
<evidence type="ECO:0000256" key="1">
    <source>
        <dbReference type="SAM" id="MobiDB-lite"/>
    </source>
</evidence>
<organism evidence="3">
    <name type="scientific">Hydra vulgaris</name>
    <name type="common">Hydra</name>
    <name type="synonym">Hydra attenuata</name>
    <dbReference type="NCBI Taxonomy" id="6087"/>
    <lineage>
        <taxon>Eukaryota</taxon>
        <taxon>Metazoa</taxon>
        <taxon>Cnidaria</taxon>
        <taxon>Hydrozoa</taxon>
        <taxon>Hydroidolina</taxon>
        <taxon>Anthoathecata</taxon>
        <taxon>Aplanulata</taxon>
        <taxon>Hydridae</taxon>
        <taxon>Hydra</taxon>
    </lineage>
</organism>
<reference evidence="3" key="1">
    <citation type="submission" date="1999-04" db="EMBL/GenBank/DDBJ databases">
        <title>A novel neuropeptide, Hym-355, positively regulates neuron differentiation in Hydra.</title>
        <authorList>
            <person name="Takahashi T."/>
            <person name="Koizumi O."/>
            <person name="Ariura Y."/>
            <person name="Romanovitch A."/>
            <person name="Bosch T.C."/>
            <person name="Kobayakawa Y."/>
            <person name="Mohri S."/>
            <person name="Bode H.R."/>
            <person name="Yum S."/>
            <person name="Hatta M."/>
            <person name="Fujisawa T."/>
        </authorList>
    </citation>
    <scope>NUCLEOTIDE SEQUENCE</scope>
    <source>
        <strain evidence="3">105</strain>
    </source>
</reference>
<evidence type="ECO:0000313" key="3">
    <source>
        <dbReference type="EMBL" id="BAA85005.1"/>
    </source>
</evidence>
<feature type="chain" id="PRO_5044738219" evidence="2">
    <location>
        <begin position="19"/>
        <end position="91"/>
    </location>
</feature>
<evidence type="ECO:0000256" key="2">
    <source>
        <dbReference type="SAM" id="SignalP"/>
    </source>
</evidence>
<dbReference type="EMBL" id="AB025945">
    <property type="protein sequence ID" value="BAA85005.1"/>
    <property type="molecule type" value="mRNA"/>
</dbReference>
<protein>
    <submittedName>
        <fullName evidence="3">Hym-355 preprohormone</fullName>
    </submittedName>
</protein>
<keyword evidence="2" id="KW-0732">Signal</keyword>
<sequence length="91" mass="10133">MLSLTVATLLLITSIVMAMPNRDATDSNESDILNILDEYIVKVAEMTANEAKILNDVRNYYNDRSSKSLGEFPQSFLPRGGKRDARPRAGK</sequence>
<name>Q9U8U7_HYDVU</name>
<proteinExistence type="evidence at transcript level"/>
<gene>
    <name evidence="3" type="primary">Hym-355</name>
</gene>
<feature type="signal peptide" evidence="2">
    <location>
        <begin position="1"/>
        <end position="18"/>
    </location>
</feature>